<feature type="domain" description="TonB-dependent receptor plug" evidence="15">
    <location>
        <begin position="56"/>
        <end position="162"/>
    </location>
</feature>
<evidence type="ECO:0000256" key="8">
    <source>
        <dbReference type="ARBA" id="ARBA00023065"/>
    </source>
</evidence>
<evidence type="ECO:0000313" key="17">
    <source>
        <dbReference type="Proteomes" id="UP000282837"/>
    </source>
</evidence>
<comment type="subcellular location">
    <subcellularLocation>
        <location evidence="1">Cell outer membrane</location>
        <topology evidence="1">Multi-pass membrane protein</topology>
    </subcellularLocation>
</comment>
<evidence type="ECO:0000256" key="13">
    <source>
        <dbReference type="SAM" id="SignalP"/>
    </source>
</evidence>
<dbReference type="InterPro" id="IPR036942">
    <property type="entry name" value="Beta-barrel_TonB_sf"/>
</dbReference>
<dbReference type="Pfam" id="PF00593">
    <property type="entry name" value="TonB_dep_Rec_b-barrel"/>
    <property type="match status" value="1"/>
</dbReference>
<sequence length="828" mass="88577">MTVSFRFLAGTAFVALAGLPCLAHAGESAAAPQASAPAVNDIVVTGSSRAQRRFGVSYAVNALDGDQIRKLAPRSMTELIGALPGIQVEATGGEVQNITRVRGIPTDRGYLYYQQDGLPLYHELDGYFFNQGDGMNRLDLMTQRVEVVRGGPAPIHASTAAGIANVITRTGGDVAQGEAQLTLGTSGLYRLDAFQSGKLAKDTYFALGGFVRLNEGYRDSGFPADKGGQIRANILHKLDNGSIKLSGQYTNDRNTFYLSIPTADPRNPSLSLSPYIDFFTGTLNSSSLRNVSISYKDGSGNVQTQKGDLANGRHMEFGNAGLDYEGDFGPWHVSVKAGYTKGKNHFDALYSTSNPVDASTYAASYLTAAQSAFGSGVTRLGYALAGANGQSAYTPASGLVLSAQYRSVEARFHSSQGDLSVTRKFETALGQHDIRVGVYGARYGSTAFAVYQNYLMPVASNPPMLDLVAYSSSGAVLGYVTDNGAINDAVSLVGGKFNGQVKAVYASDSWDITRHLRVDLGLRREWYDYEGYYRATTSANLGNAATLADNSTRAFTGQIVNQSYSANATNWTVGANYDLDGHWGAYARASQMEVPAGASAVMNATMVTTKTTAKLYEAGLKASFGRSYLYLTGFYTKFDPLSASFTAYVPSTGRSDQTVNFTGTARNIGIEADGRWQVAGPFSLAGSFTVQDPRYLNFTSTTGADASKANGKQMLRQSKIYANIRPSLDFASHGAKISLYGRYDYVGRRFVDYPNTTALPAYGYFGVGVMAEKGLWTGQIVGDNITNAHGLTEGNTAGDVLAGQGNATAIFGRPLFGRSFRLVVSRKW</sequence>
<evidence type="ECO:0000256" key="4">
    <source>
        <dbReference type="ARBA" id="ARBA00022496"/>
    </source>
</evidence>
<evidence type="ECO:0000256" key="2">
    <source>
        <dbReference type="ARBA" id="ARBA00022448"/>
    </source>
</evidence>
<evidence type="ECO:0000256" key="7">
    <source>
        <dbReference type="ARBA" id="ARBA00023004"/>
    </source>
</evidence>
<dbReference type="GO" id="GO:0009279">
    <property type="term" value="C:cell outer membrane"/>
    <property type="evidence" value="ECO:0007669"/>
    <property type="project" value="UniProtKB-SubCell"/>
</dbReference>
<evidence type="ECO:0000256" key="11">
    <source>
        <dbReference type="ARBA" id="ARBA00023237"/>
    </source>
</evidence>
<dbReference type="PANTHER" id="PTHR32552">
    <property type="entry name" value="FERRICHROME IRON RECEPTOR-RELATED"/>
    <property type="match status" value="1"/>
</dbReference>
<evidence type="ECO:0000256" key="10">
    <source>
        <dbReference type="ARBA" id="ARBA00023136"/>
    </source>
</evidence>
<dbReference type="Pfam" id="PF07715">
    <property type="entry name" value="Plug"/>
    <property type="match status" value="1"/>
</dbReference>
<accession>A0A437MXH6</accession>
<comment type="caution">
    <text evidence="16">The sequence shown here is derived from an EMBL/GenBank/DDBJ whole genome shotgun (WGS) entry which is preliminary data.</text>
</comment>
<keyword evidence="2" id="KW-0813">Transport</keyword>
<keyword evidence="17" id="KW-1185">Reference proteome</keyword>
<keyword evidence="3" id="KW-1134">Transmembrane beta strand</keyword>
<evidence type="ECO:0000259" key="14">
    <source>
        <dbReference type="Pfam" id="PF00593"/>
    </source>
</evidence>
<keyword evidence="16" id="KW-0675">Receptor</keyword>
<dbReference type="RefSeq" id="WP_127711839.1">
    <property type="nucleotide sequence ID" value="NZ_SACO01000021.1"/>
</dbReference>
<feature type="domain" description="TonB-dependent receptor-like beta-barrel" evidence="14">
    <location>
        <begin position="275"/>
        <end position="769"/>
    </location>
</feature>
<dbReference type="InterPro" id="IPR000531">
    <property type="entry name" value="Beta-barrel_TonB"/>
</dbReference>
<evidence type="ECO:0000256" key="12">
    <source>
        <dbReference type="RuleBase" id="RU003357"/>
    </source>
</evidence>
<evidence type="ECO:0000259" key="15">
    <source>
        <dbReference type="Pfam" id="PF07715"/>
    </source>
</evidence>
<dbReference type="Proteomes" id="UP000282837">
    <property type="component" value="Unassembled WGS sequence"/>
</dbReference>
<dbReference type="InterPro" id="IPR039426">
    <property type="entry name" value="TonB-dep_rcpt-like"/>
</dbReference>
<dbReference type="InterPro" id="IPR012910">
    <property type="entry name" value="Plug_dom"/>
</dbReference>
<dbReference type="AlphaFoldDB" id="A0A437MXH6"/>
<dbReference type="SUPFAM" id="SSF56935">
    <property type="entry name" value="Porins"/>
    <property type="match status" value="1"/>
</dbReference>
<feature type="chain" id="PRO_5019071607" evidence="13">
    <location>
        <begin position="26"/>
        <end position="828"/>
    </location>
</feature>
<keyword evidence="10 12" id="KW-0472">Membrane</keyword>
<evidence type="ECO:0000256" key="3">
    <source>
        <dbReference type="ARBA" id="ARBA00022452"/>
    </source>
</evidence>
<feature type="signal peptide" evidence="13">
    <location>
        <begin position="1"/>
        <end position="25"/>
    </location>
</feature>
<dbReference type="Gene3D" id="2.40.170.20">
    <property type="entry name" value="TonB-dependent receptor, beta-barrel domain"/>
    <property type="match status" value="1"/>
</dbReference>
<keyword evidence="5" id="KW-0812">Transmembrane</keyword>
<dbReference type="GO" id="GO:0015344">
    <property type="term" value="F:siderophore uptake transmembrane transporter activity"/>
    <property type="evidence" value="ECO:0007669"/>
    <property type="project" value="TreeGrafter"/>
</dbReference>
<name>A0A437MXH6_9SPHN</name>
<evidence type="ECO:0000256" key="1">
    <source>
        <dbReference type="ARBA" id="ARBA00004571"/>
    </source>
</evidence>
<evidence type="ECO:0000256" key="5">
    <source>
        <dbReference type="ARBA" id="ARBA00022692"/>
    </source>
</evidence>
<proteinExistence type="inferred from homology"/>
<dbReference type="EMBL" id="SACO01000021">
    <property type="protein sequence ID" value="RVU02316.1"/>
    <property type="molecule type" value="Genomic_DNA"/>
</dbReference>
<protein>
    <submittedName>
        <fullName evidence="16">TonB-dependent receptor</fullName>
    </submittedName>
</protein>
<keyword evidence="9 12" id="KW-0798">TonB box</keyword>
<dbReference type="PANTHER" id="PTHR32552:SF89">
    <property type="entry name" value="CATECHOLATE SIDEROPHORE RECEPTOR FIU"/>
    <property type="match status" value="1"/>
</dbReference>
<dbReference type="OrthoDB" id="7277632at2"/>
<reference evidence="16 17" key="1">
    <citation type="submission" date="2019-01" db="EMBL/GenBank/DDBJ databases">
        <authorList>
            <person name="Chen W.-M."/>
        </authorList>
    </citation>
    <scope>NUCLEOTIDE SEQUENCE [LARGE SCALE GENOMIC DNA]</scope>
    <source>
        <strain evidence="16 17">FSY-9</strain>
    </source>
</reference>
<comment type="similarity">
    <text evidence="12">Belongs to the TonB-dependent receptor family.</text>
</comment>
<gene>
    <name evidence="16" type="ORF">EOE18_17290</name>
</gene>
<keyword evidence="7" id="KW-0408">Iron</keyword>
<dbReference type="InterPro" id="IPR037066">
    <property type="entry name" value="Plug_dom_sf"/>
</dbReference>
<keyword evidence="11" id="KW-0998">Cell outer membrane</keyword>
<keyword evidence="4" id="KW-0410">Iron transport</keyword>
<dbReference type="Gene3D" id="2.170.130.10">
    <property type="entry name" value="TonB-dependent receptor, plug domain"/>
    <property type="match status" value="1"/>
</dbReference>
<keyword evidence="8" id="KW-0406">Ion transport</keyword>
<evidence type="ECO:0000313" key="16">
    <source>
        <dbReference type="EMBL" id="RVU02316.1"/>
    </source>
</evidence>
<evidence type="ECO:0000256" key="6">
    <source>
        <dbReference type="ARBA" id="ARBA00022729"/>
    </source>
</evidence>
<evidence type="ECO:0000256" key="9">
    <source>
        <dbReference type="ARBA" id="ARBA00023077"/>
    </source>
</evidence>
<keyword evidence="6 13" id="KW-0732">Signal</keyword>
<organism evidence="16 17">
    <name type="scientific">Novosphingobium umbonatum</name>
    <dbReference type="NCBI Taxonomy" id="1908524"/>
    <lineage>
        <taxon>Bacteria</taxon>
        <taxon>Pseudomonadati</taxon>
        <taxon>Pseudomonadota</taxon>
        <taxon>Alphaproteobacteria</taxon>
        <taxon>Sphingomonadales</taxon>
        <taxon>Sphingomonadaceae</taxon>
        <taxon>Novosphingobium</taxon>
    </lineage>
</organism>